<dbReference type="CDD" id="cd01610">
    <property type="entry name" value="PAP2_like"/>
    <property type="match status" value="1"/>
</dbReference>
<evidence type="ECO:0000256" key="9">
    <source>
        <dbReference type="ARBA" id="ARBA00047594"/>
    </source>
</evidence>
<feature type="transmembrane region" description="Helical" evidence="10">
    <location>
        <begin position="119"/>
        <end position="142"/>
    </location>
</feature>
<evidence type="ECO:0000256" key="8">
    <source>
        <dbReference type="ARBA" id="ARBA00032707"/>
    </source>
</evidence>
<evidence type="ECO:0000313" key="13">
    <source>
        <dbReference type="Proteomes" id="UP000182598"/>
    </source>
</evidence>
<keyword evidence="4 10" id="KW-0812">Transmembrane</keyword>
<dbReference type="InterPro" id="IPR000326">
    <property type="entry name" value="PAP2/HPO"/>
</dbReference>
<dbReference type="GO" id="GO:0050380">
    <property type="term" value="F:undecaprenyl-diphosphatase activity"/>
    <property type="evidence" value="ECO:0007669"/>
    <property type="project" value="UniProtKB-EC"/>
</dbReference>
<evidence type="ECO:0000256" key="5">
    <source>
        <dbReference type="ARBA" id="ARBA00022801"/>
    </source>
</evidence>
<dbReference type="Gene3D" id="1.20.144.10">
    <property type="entry name" value="Phosphatidic acid phosphatase type 2/haloperoxidase"/>
    <property type="match status" value="1"/>
</dbReference>
<feature type="transmembrane region" description="Helical" evidence="10">
    <location>
        <begin position="154"/>
        <end position="175"/>
    </location>
</feature>
<dbReference type="InterPro" id="IPR036938">
    <property type="entry name" value="PAP2/HPO_sf"/>
</dbReference>
<feature type="transmembrane region" description="Helical" evidence="10">
    <location>
        <begin position="64"/>
        <end position="84"/>
    </location>
</feature>
<dbReference type="SMART" id="SM00014">
    <property type="entry name" value="acidPPc"/>
    <property type="match status" value="1"/>
</dbReference>
<protein>
    <recommendedName>
        <fullName evidence="2">undecaprenyl-diphosphate phosphatase</fullName>
        <ecNumber evidence="2">3.6.1.27</ecNumber>
    </recommendedName>
    <alternativeName>
        <fullName evidence="8">Undecaprenyl pyrophosphate phosphatase</fullName>
    </alternativeName>
</protein>
<evidence type="ECO:0000256" key="1">
    <source>
        <dbReference type="ARBA" id="ARBA00004651"/>
    </source>
</evidence>
<reference evidence="13" key="1">
    <citation type="submission" date="2015-08" db="EMBL/GenBank/DDBJ databases">
        <authorList>
            <person name="Varghese N."/>
        </authorList>
    </citation>
    <scope>NUCLEOTIDE SEQUENCE [LARGE SCALE GENOMIC DNA]</scope>
    <source>
        <strain evidence="13">DSM 27808</strain>
    </source>
</reference>
<evidence type="ECO:0000256" key="10">
    <source>
        <dbReference type="SAM" id="Phobius"/>
    </source>
</evidence>
<organism evidence="12 13">
    <name type="scientific">Pseudidiomarina woesei</name>
    <dbReference type="NCBI Taxonomy" id="1381080"/>
    <lineage>
        <taxon>Bacteria</taxon>
        <taxon>Pseudomonadati</taxon>
        <taxon>Pseudomonadota</taxon>
        <taxon>Gammaproteobacteria</taxon>
        <taxon>Alteromonadales</taxon>
        <taxon>Idiomarinaceae</taxon>
        <taxon>Pseudidiomarina</taxon>
    </lineage>
</organism>
<dbReference type="EMBL" id="CYHB01000001">
    <property type="protein sequence ID" value="CUA83129.1"/>
    <property type="molecule type" value="Genomic_DNA"/>
</dbReference>
<evidence type="ECO:0000256" key="3">
    <source>
        <dbReference type="ARBA" id="ARBA00022475"/>
    </source>
</evidence>
<evidence type="ECO:0000313" key="12">
    <source>
        <dbReference type="EMBL" id="CUA83129.1"/>
    </source>
</evidence>
<feature type="domain" description="Phosphatidic acid phosphatase type 2/haloperoxidase" evidence="11">
    <location>
        <begin position="68"/>
        <end position="175"/>
    </location>
</feature>
<keyword evidence="6 10" id="KW-1133">Transmembrane helix</keyword>
<accession>A0A0K6GWZ9</accession>
<dbReference type="EC" id="3.6.1.27" evidence="2"/>
<keyword evidence="5" id="KW-0378">Hydrolase</keyword>
<proteinExistence type="predicted"/>
<dbReference type="RefSeq" id="WP_245622154.1">
    <property type="nucleotide sequence ID" value="NZ_CYHB01000001.1"/>
</dbReference>
<keyword evidence="7 10" id="KW-0472">Membrane</keyword>
<dbReference type="Pfam" id="PF01569">
    <property type="entry name" value="PAP2"/>
    <property type="match status" value="1"/>
</dbReference>
<gene>
    <name evidence="12" type="ORF">Ga0061064_0441</name>
</gene>
<sequence>MTAFMTRWVGRLSQFDQRSFHWLNGRARRWCGHKVTRWVSRSGDGYSYAIIACLLASLHGTESVPLITTLVVAFTVEIPLFTLLKRLLKRQRPYQRFPSFHAVIMAHDQFSFPSGHTTAAFLFAGIMSTYFPTWFSLFYVWAVAVGFSRVLLGVHYPGDIAAGAFLGSALAWLALGVV</sequence>
<keyword evidence="3" id="KW-1003">Cell membrane</keyword>
<dbReference type="SUPFAM" id="SSF48317">
    <property type="entry name" value="Acid phosphatase/Vanadium-dependent haloperoxidase"/>
    <property type="match status" value="1"/>
</dbReference>
<dbReference type="AlphaFoldDB" id="A0A0K6GWZ9"/>
<keyword evidence="13" id="KW-1185">Reference proteome</keyword>
<evidence type="ECO:0000259" key="11">
    <source>
        <dbReference type="SMART" id="SM00014"/>
    </source>
</evidence>
<evidence type="ECO:0000256" key="2">
    <source>
        <dbReference type="ARBA" id="ARBA00012374"/>
    </source>
</evidence>
<dbReference type="PANTHER" id="PTHR14969:SF62">
    <property type="entry name" value="DECAPRENYLPHOSPHORYL-5-PHOSPHORIBOSE PHOSPHATASE RV3807C-RELATED"/>
    <property type="match status" value="1"/>
</dbReference>
<evidence type="ECO:0000256" key="6">
    <source>
        <dbReference type="ARBA" id="ARBA00022989"/>
    </source>
</evidence>
<dbReference type="PANTHER" id="PTHR14969">
    <property type="entry name" value="SPHINGOSINE-1-PHOSPHATE PHOSPHOHYDROLASE"/>
    <property type="match status" value="1"/>
</dbReference>
<comment type="subcellular location">
    <subcellularLocation>
        <location evidence="1">Cell membrane</location>
        <topology evidence="1">Multi-pass membrane protein</topology>
    </subcellularLocation>
</comment>
<name>A0A0K6GWZ9_9GAMM</name>
<comment type="catalytic activity">
    <reaction evidence="9">
        <text>di-trans,octa-cis-undecaprenyl diphosphate + H2O = di-trans,octa-cis-undecaprenyl phosphate + phosphate + H(+)</text>
        <dbReference type="Rhea" id="RHEA:28094"/>
        <dbReference type="ChEBI" id="CHEBI:15377"/>
        <dbReference type="ChEBI" id="CHEBI:15378"/>
        <dbReference type="ChEBI" id="CHEBI:43474"/>
        <dbReference type="ChEBI" id="CHEBI:58405"/>
        <dbReference type="ChEBI" id="CHEBI:60392"/>
        <dbReference type="EC" id="3.6.1.27"/>
    </reaction>
</comment>
<evidence type="ECO:0000256" key="4">
    <source>
        <dbReference type="ARBA" id="ARBA00022692"/>
    </source>
</evidence>
<evidence type="ECO:0000256" key="7">
    <source>
        <dbReference type="ARBA" id="ARBA00023136"/>
    </source>
</evidence>
<dbReference type="GO" id="GO:0005886">
    <property type="term" value="C:plasma membrane"/>
    <property type="evidence" value="ECO:0007669"/>
    <property type="project" value="UniProtKB-SubCell"/>
</dbReference>
<dbReference type="Proteomes" id="UP000182598">
    <property type="component" value="Unassembled WGS sequence"/>
</dbReference>